<comment type="caution">
    <text evidence="7">Lacks conserved residue(s) required for the propagation of feature annotation.</text>
</comment>
<feature type="binding site" evidence="7">
    <location>
        <position position="346"/>
    </location>
    <ligand>
        <name>3-phosphoshikimate</name>
        <dbReference type="ChEBI" id="CHEBI:145989"/>
    </ligand>
</feature>
<dbReference type="CDD" id="cd01556">
    <property type="entry name" value="EPSP_synthase"/>
    <property type="match status" value="1"/>
</dbReference>
<feature type="binding site" evidence="7">
    <location>
        <position position="29"/>
    </location>
    <ligand>
        <name>3-phosphoshikimate</name>
        <dbReference type="ChEBI" id="CHEBI:145989"/>
    </ligand>
</feature>
<feature type="binding site" evidence="7">
    <location>
        <position position="25"/>
    </location>
    <ligand>
        <name>3-phosphoshikimate</name>
        <dbReference type="ChEBI" id="CHEBI:145989"/>
    </ligand>
</feature>
<organism evidence="10 11">
    <name type="scientific">Phenylobacterium conjunctum</name>
    <dbReference type="NCBI Taxonomy" id="1298959"/>
    <lineage>
        <taxon>Bacteria</taxon>
        <taxon>Pseudomonadati</taxon>
        <taxon>Pseudomonadota</taxon>
        <taxon>Alphaproteobacteria</taxon>
        <taxon>Caulobacterales</taxon>
        <taxon>Caulobacteraceae</taxon>
        <taxon>Phenylobacterium</taxon>
    </lineage>
</organism>
<feature type="binding site" evidence="7">
    <location>
        <position position="167"/>
    </location>
    <ligand>
        <name>3-phosphoshikimate</name>
        <dbReference type="ChEBI" id="CHEBI:145989"/>
    </ligand>
</feature>
<evidence type="ECO:0000256" key="6">
    <source>
        <dbReference type="ARBA" id="ARBA00044633"/>
    </source>
</evidence>
<keyword evidence="5 7" id="KW-0057">Aromatic amino acid biosynthesis</keyword>
<evidence type="ECO:0000256" key="3">
    <source>
        <dbReference type="ARBA" id="ARBA00022605"/>
    </source>
</evidence>
<evidence type="ECO:0000313" key="11">
    <source>
        <dbReference type="Proteomes" id="UP001597216"/>
    </source>
</evidence>
<dbReference type="InterPro" id="IPR036968">
    <property type="entry name" value="Enolpyruvate_Tfrase_sf"/>
</dbReference>
<keyword evidence="4 7" id="KW-0808">Transferase</keyword>
<accession>A0ABW3T501</accession>
<dbReference type="EMBL" id="JBHTLQ010000038">
    <property type="protein sequence ID" value="MFD1191923.1"/>
    <property type="molecule type" value="Genomic_DNA"/>
</dbReference>
<dbReference type="NCBIfam" id="TIGR01356">
    <property type="entry name" value="aroA"/>
    <property type="match status" value="1"/>
</dbReference>
<keyword evidence="11" id="KW-1185">Reference proteome</keyword>
<evidence type="ECO:0000259" key="9">
    <source>
        <dbReference type="Pfam" id="PF00275"/>
    </source>
</evidence>
<feature type="binding site" evidence="7">
    <location>
        <position position="24"/>
    </location>
    <ligand>
        <name>phosphoenolpyruvate</name>
        <dbReference type="ChEBI" id="CHEBI:58702"/>
    </ligand>
</feature>
<dbReference type="InterPro" id="IPR013792">
    <property type="entry name" value="RNA3'P_cycl/enolpyr_Trfase_a/b"/>
</dbReference>
<feature type="active site" description="Proton acceptor" evidence="7">
    <location>
        <position position="319"/>
    </location>
</feature>
<feature type="binding site" evidence="7">
    <location>
        <position position="319"/>
    </location>
    <ligand>
        <name>3-phosphoshikimate</name>
        <dbReference type="ChEBI" id="CHEBI:145989"/>
    </ligand>
</feature>
<feature type="binding site" evidence="7">
    <location>
        <position position="24"/>
    </location>
    <ligand>
        <name>3-phosphoshikimate</name>
        <dbReference type="ChEBI" id="CHEBI:145989"/>
    </ligand>
</feature>
<dbReference type="EC" id="2.5.1.19" evidence="7"/>
<comment type="catalytic activity">
    <reaction evidence="6">
        <text>3-phosphoshikimate + phosphoenolpyruvate = 5-O-(1-carboxyvinyl)-3-phosphoshikimate + phosphate</text>
        <dbReference type="Rhea" id="RHEA:21256"/>
        <dbReference type="ChEBI" id="CHEBI:43474"/>
        <dbReference type="ChEBI" id="CHEBI:57701"/>
        <dbReference type="ChEBI" id="CHEBI:58702"/>
        <dbReference type="ChEBI" id="CHEBI:145989"/>
        <dbReference type="EC" id="2.5.1.19"/>
    </reaction>
    <physiologicalReaction direction="left-to-right" evidence="6">
        <dbReference type="Rhea" id="RHEA:21257"/>
    </physiologicalReaction>
</comment>
<dbReference type="PANTHER" id="PTHR21090">
    <property type="entry name" value="AROM/DEHYDROQUINATE SYNTHASE"/>
    <property type="match status" value="1"/>
</dbReference>
<dbReference type="SUPFAM" id="SSF55205">
    <property type="entry name" value="EPT/RTPC-like"/>
    <property type="match status" value="1"/>
</dbReference>
<evidence type="ECO:0000256" key="8">
    <source>
        <dbReference type="SAM" id="MobiDB-lite"/>
    </source>
</evidence>
<dbReference type="PIRSF" id="PIRSF000505">
    <property type="entry name" value="EPSPS"/>
    <property type="match status" value="1"/>
</dbReference>
<dbReference type="GO" id="GO:0003866">
    <property type="term" value="F:3-phosphoshikimate 1-carboxyvinyltransferase activity"/>
    <property type="evidence" value="ECO:0007669"/>
    <property type="project" value="UniProtKB-EC"/>
</dbReference>
<comment type="function">
    <text evidence="7">Catalyzes the transfer of the enolpyruvyl moiety of phosphoenolpyruvate (PEP) to the 5-hydroxyl of shikimate-3-phosphate (S3P) to produce enolpyruvyl shikimate-3-phosphate and inorganic phosphate.</text>
</comment>
<feature type="binding site" evidence="7">
    <location>
        <position position="397"/>
    </location>
    <ligand>
        <name>phosphoenolpyruvate</name>
        <dbReference type="ChEBI" id="CHEBI:58702"/>
    </ligand>
</feature>
<dbReference type="PANTHER" id="PTHR21090:SF5">
    <property type="entry name" value="PENTAFUNCTIONAL AROM POLYPEPTIDE"/>
    <property type="match status" value="1"/>
</dbReference>
<proteinExistence type="inferred from homology"/>
<keyword evidence="7" id="KW-0963">Cytoplasm</keyword>
<keyword evidence="3 7" id="KW-0028">Amino-acid biosynthesis</keyword>
<evidence type="ECO:0000313" key="10">
    <source>
        <dbReference type="EMBL" id="MFD1191923.1"/>
    </source>
</evidence>
<dbReference type="InterPro" id="IPR006264">
    <property type="entry name" value="EPSP_synthase"/>
</dbReference>
<dbReference type="HAMAP" id="MF_00210">
    <property type="entry name" value="EPSP_synth"/>
    <property type="match status" value="1"/>
</dbReference>
<feature type="binding site" evidence="7">
    <location>
        <position position="169"/>
    </location>
    <ligand>
        <name>3-phosphoshikimate</name>
        <dbReference type="ChEBI" id="CHEBI:145989"/>
    </ligand>
</feature>
<name>A0ABW3T501_9CAUL</name>
<protein>
    <recommendedName>
        <fullName evidence="7">3-phosphoshikimate 1-carboxyvinyltransferase</fullName>
        <ecNumber evidence="7">2.5.1.19</ecNumber>
    </recommendedName>
    <alternativeName>
        <fullName evidence="7">5-enolpyruvylshikimate-3-phosphate synthase</fullName>
        <shortName evidence="7">EPSP synthase</shortName>
        <shortName evidence="7">EPSPS</shortName>
    </alternativeName>
</protein>
<dbReference type="RefSeq" id="WP_377354173.1">
    <property type="nucleotide sequence ID" value="NZ_JBHTLQ010000038.1"/>
</dbReference>
<feature type="binding site" evidence="7">
    <location>
        <position position="95"/>
    </location>
    <ligand>
        <name>phosphoenolpyruvate</name>
        <dbReference type="ChEBI" id="CHEBI:58702"/>
    </ligand>
</feature>
<comment type="subcellular location">
    <subcellularLocation>
        <location evidence="7">Cytoplasm</location>
    </subcellularLocation>
</comment>
<gene>
    <name evidence="7 10" type="primary">aroA</name>
    <name evidence="10" type="ORF">ACFQ27_15135</name>
</gene>
<feature type="binding site" evidence="7">
    <location>
        <position position="123"/>
    </location>
    <ligand>
        <name>phosphoenolpyruvate</name>
        <dbReference type="ChEBI" id="CHEBI:58702"/>
    </ligand>
</feature>
<reference evidence="11" key="1">
    <citation type="journal article" date="2019" name="Int. J. Syst. Evol. Microbiol.">
        <title>The Global Catalogue of Microorganisms (GCM) 10K type strain sequencing project: providing services to taxonomists for standard genome sequencing and annotation.</title>
        <authorList>
            <consortium name="The Broad Institute Genomics Platform"/>
            <consortium name="The Broad Institute Genome Sequencing Center for Infectious Disease"/>
            <person name="Wu L."/>
            <person name="Ma J."/>
        </authorList>
    </citation>
    <scope>NUCLEOTIDE SEQUENCE [LARGE SCALE GENOMIC DNA]</scope>
    <source>
        <strain evidence="11">CCUG 55074</strain>
    </source>
</reference>
<feature type="region of interest" description="Disordered" evidence="8">
    <location>
        <begin position="1"/>
        <end position="22"/>
    </location>
</feature>
<dbReference type="InterPro" id="IPR001986">
    <property type="entry name" value="Enolpyruvate_Tfrase_dom"/>
</dbReference>
<feature type="binding site" evidence="7">
    <location>
        <position position="169"/>
    </location>
    <ligand>
        <name>phosphoenolpyruvate</name>
        <dbReference type="ChEBI" id="CHEBI:58702"/>
    </ligand>
</feature>
<dbReference type="PROSITE" id="PS00104">
    <property type="entry name" value="EPSP_SYNTHASE_1"/>
    <property type="match status" value="1"/>
</dbReference>
<dbReference type="InterPro" id="IPR023193">
    <property type="entry name" value="EPSP_synthase_CS"/>
</dbReference>
<evidence type="ECO:0000256" key="4">
    <source>
        <dbReference type="ARBA" id="ARBA00022679"/>
    </source>
</evidence>
<comment type="subunit">
    <text evidence="7">Monomer.</text>
</comment>
<sequence>MTSAGLTAQRGGPLRGRVRAPGDKSVSHRALIFGALARGTTEVEGLLEGEDVLRSAAAMRAFGATVERLGEGRWRVEGKGGFEEPADVIDCGNAGTGVRLIMGAAAGFDLAATFTGDASLRGRPMNRVLNPLKEMGAVVLGRSGGRLPLTLQGGKLKTISYRLPMASAQVKSAVLLAGLNTAGGAQVIEPEPTRDHTERMLRGFGAEVVVEDRDDGRWISLAGGQSLTGTKIRVPGDPSSAAFPIVAALITPGSEVTVEGVLLNELRTGLFTTLKEMGADLTLSNVRIESGEEVGDLTARHSQLKGVEVPPERAPSMIDEYPILAVAAAFATGATYMRGIGEMRVKESDRIALMAAGLAASGVGVEEEPEALTVVGTGAGNHPVKGGARVVTKGDHRIAMSHLVMGLASDAPMSVDEPGMIATSFPGFVELMTGLGAQLGAEA</sequence>
<comment type="caution">
    <text evidence="10">The sequence shown here is derived from an EMBL/GenBank/DDBJ whole genome shotgun (WGS) entry which is preliminary data.</text>
</comment>
<dbReference type="Gene3D" id="3.65.10.10">
    <property type="entry name" value="Enolpyruvate transferase domain"/>
    <property type="match status" value="2"/>
</dbReference>
<evidence type="ECO:0000256" key="5">
    <source>
        <dbReference type="ARBA" id="ARBA00023141"/>
    </source>
</evidence>
<evidence type="ECO:0000256" key="7">
    <source>
        <dbReference type="HAMAP-Rule" id="MF_00210"/>
    </source>
</evidence>
<evidence type="ECO:0000256" key="2">
    <source>
        <dbReference type="ARBA" id="ARBA00009948"/>
    </source>
</evidence>
<feature type="binding site" evidence="7">
    <location>
        <position position="350"/>
    </location>
    <ligand>
        <name>phosphoenolpyruvate</name>
        <dbReference type="ChEBI" id="CHEBI:58702"/>
    </ligand>
</feature>
<dbReference type="Proteomes" id="UP001597216">
    <property type="component" value="Unassembled WGS sequence"/>
</dbReference>
<comment type="similarity">
    <text evidence="2 7">Belongs to the EPSP synthase family.</text>
</comment>
<comment type="pathway">
    <text evidence="1 7">Metabolic intermediate biosynthesis; chorismate biosynthesis; chorismate from D-erythrose 4-phosphate and phosphoenolpyruvate: step 6/7.</text>
</comment>
<feature type="domain" description="Enolpyruvate transferase" evidence="9">
    <location>
        <begin position="10"/>
        <end position="430"/>
    </location>
</feature>
<dbReference type="Pfam" id="PF00275">
    <property type="entry name" value="EPSP_synthase"/>
    <property type="match status" value="1"/>
</dbReference>
<evidence type="ECO:0000256" key="1">
    <source>
        <dbReference type="ARBA" id="ARBA00004811"/>
    </source>
</evidence>